<dbReference type="InterPro" id="IPR002734">
    <property type="entry name" value="RibDG_C"/>
</dbReference>
<name>A0A2P7STG8_9HYPH</name>
<comment type="similarity">
    <text evidence="4 12">In the N-terminal section; belongs to the cytidine and deoxycytidylate deaminase family.</text>
</comment>
<reference evidence="17 18" key="1">
    <citation type="submission" date="2018-03" db="EMBL/GenBank/DDBJ databases">
        <title>The draft genome of Mesorhizobium sp. 6GN-30.</title>
        <authorList>
            <person name="Liu L."/>
            <person name="Li L."/>
            <person name="Wang T."/>
            <person name="Zhang X."/>
            <person name="Liang L."/>
        </authorList>
    </citation>
    <scope>NUCLEOTIDE SEQUENCE [LARGE SCALE GENOMIC DNA]</scope>
    <source>
        <strain evidence="17 18">6GN30</strain>
    </source>
</reference>
<dbReference type="UniPathway" id="UPA00275">
    <property type="reaction ID" value="UER00401"/>
</dbReference>
<dbReference type="PANTHER" id="PTHR38011:SF7">
    <property type="entry name" value="2,5-DIAMINO-6-RIBOSYLAMINO-4(3H)-PYRIMIDINONE 5'-PHOSPHATE REDUCTASE"/>
    <property type="match status" value="1"/>
</dbReference>
<organism evidence="17 18">
    <name type="scientific">Kumtagia ephedrae</name>
    <dbReference type="NCBI Taxonomy" id="2116701"/>
    <lineage>
        <taxon>Bacteria</taxon>
        <taxon>Pseudomonadati</taxon>
        <taxon>Pseudomonadota</taxon>
        <taxon>Alphaproteobacteria</taxon>
        <taxon>Hyphomicrobiales</taxon>
        <taxon>Phyllobacteriaceae</taxon>
        <taxon>Kumtagia</taxon>
    </lineage>
</organism>
<dbReference type="EC" id="3.5.4.26" evidence="12"/>
<evidence type="ECO:0000256" key="12">
    <source>
        <dbReference type="PIRNR" id="PIRNR006769"/>
    </source>
</evidence>
<evidence type="ECO:0000256" key="8">
    <source>
        <dbReference type="ARBA" id="ARBA00022833"/>
    </source>
</evidence>
<comment type="cofactor">
    <cofactor evidence="12 15">
        <name>Zn(2+)</name>
        <dbReference type="ChEBI" id="CHEBI:29105"/>
    </cofactor>
    <text evidence="12 15">Binds 1 zinc ion.</text>
</comment>
<dbReference type="EC" id="1.1.1.193" evidence="12"/>
<comment type="catalytic activity">
    <reaction evidence="12">
        <text>2,5-diamino-6-hydroxy-4-(5-phosphoribosylamino)-pyrimidine + H2O + H(+) = 5-amino-6-(5-phospho-D-ribosylamino)uracil + NH4(+)</text>
        <dbReference type="Rhea" id="RHEA:21868"/>
        <dbReference type="ChEBI" id="CHEBI:15377"/>
        <dbReference type="ChEBI" id="CHEBI:15378"/>
        <dbReference type="ChEBI" id="CHEBI:28938"/>
        <dbReference type="ChEBI" id="CHEBI:58453"/>
        <dbReference type="ChEBI" id="CHEBI:58614"/>
        <dbReference type="EC" id="3.5.4.26"/>
    </reaction>
</comment>
<dbReference type="InterPro" id="IPR016193">
    <property type="entry name" value="Cytidine_deaminase-like"/>
</dbReference>
<accession>A0A2P7STG8</accession>
<feature type="binding site" evidence="14">
    <location>
        <position position="223"/>
    </location>
    <ligand>
        <name>substrate</name>
    </ligand>
</feature>
<evidence type="ECO:0000256" key="3">
    <source>
        <dbReference type="ARBA" id="ARBA00004910"/>
    </source>
</evidence>
<dbReference type="GO" id="GO:0008835">
    <property type="term" value="F:diaminohydroxyphosphoribosylaminopyrimidine deaminase activity"/>
    <property type="evidence" value="ECO:0007669"/>
    <property type="project" value="UniProtKB-EC"/>
</dbReference>
<dbReference type="PROSITE" id="PS00903">
    <property type="entry name" value="CYT_DCMP_DEAMINASES_1"/>
    <property type="match status" value="1"/>
</dbReference>
<evidence type="ECO:0000256" key="14">
    <source>
        <dbReference type="PIRSR" id="PIRSR006769-2"/>
    </source>
</evidence>
<dbReference type="Pfam" id="PF00383">
    <property type="entry name" value="dCMP_cyt_deam_1"/>
    <property type="match status" value="1"/>
</dbReference>
<evidence type="ECO:0000256" key="5">
    <source>
        <dbReference type="ARBA" id="ARBA00007417"/>
    </source>
</evidence>
<keyword evidence="7 12" id="KW-0479">Metal-binding</keyword>
<comment type="similarity">
    <text evidence="5 12">In the C-terminal section; belongs to the HTP reductase family.</text>
</comment>
<keyword evidence="12" id="KW-0378">Hydrolase</keyword>
<keyword evidence="18" id="KW-1185">Reference proteome</keyword>
<dbReference type="EMBL" id="PXYK01000001">
    <property type="protein sequence ID" value="PSJ65741.1"/>
    <property type="molecule type" value="Genomic_DNA"/>
</dbReference>
<dbReference type="OrthoDB" id="9800865at2"/>
<dbReference type="PANTHER" id="PTHR38011">
    <property type="entry name" value="DIHYDROFOLATE REDUCTASE FAMILY PROTEIN (AFU_ORTHOLOGUE AFUA_8G06820)"/>
    <property type="match status" value="1"/>
</dbReference>
<proteinExistence type="inferred from homology"/>
<dbReference type="InterPro" id="IPR016192">
    <property type="entry name" value="APOBEC/CMP_deaminase_Zn-bd"/>
</dbReference>
<gene>
    <name evidence="17" type="primary">ribD</name>
    <name evidence="17" type="ORF">C7I84_01055</name>
</gene>
<comment type="catalytic activity">
    <reaction evidence="12">
        <text>5-amino-6-(5-phospho-D-ribitylamino)uracil + NADP(+) = 5-amino-6-(5-phospho-D-ribosylamino)uracil + NADPH + H(+)</text>
        <dbReference type="Rhea" id="RHEA:17845"/>
        <dbReference type="ChEBI" id="CHEBI:15378"/>
        <dbReference type="ChEBI" id="CHEBI:57783"/>
        <dbReference type="ChEBI" id="CHEBI:58349"/>
        <dbReference type="ChEBI" id="CHEBI:58421"/>
        <dbReference type="ChEBI" id="CHEBI:58453"/>
        <dbReference type="EC" id="1.1.1.193"/>
    </reaction>
</comment>
<dbReference type="NCBIfam" id="TIGR00326">
    <property type="entry name" value="eubact_ribD"/>
    <property type="match status" value="1"/>
</dbReference>
<feature type="binding site" evidence="14">
    <location>
        <position position="220"/>
    </location>
    <ligand>
        <name>substrate</name>
    </ligand>
</feature>
<dbReference type="GO" id="GO:0008703">
    <property type="term" value="F:5-amino-6-(5-phosphoribosylamino)uracil reductase activity"/>
    <property type="evidence" value="ECO:0007669"/>
    <property type="project" value="UniProtKB-EC"/>
</dbReference>
<evidence type="ECO:0000256" key="11">
    <source>
        <dbReference type="ARBA" id="ARBA00023268"/>
    </source>
</evidence>
<evidence type="ECO:0000313" key="18">
    <source>
        <dbReference type="Proteomes" id="UP000241229"/>
    </source>
</evidence>
<dbReference type="CDD" id="cd01284">
    <property type="entry name" value="Riboflavin_deaminase-reductase"/>
    <property type="match status" value="1"/>
</dbReference>
<feature type="binding site" evidence="14">
    <location>
        <position position="200"/>
    </location>
    <ligand>
        <name>substrate</name>
    </ligand>
</feature>
<evidence type="ECO:0000256" key="7">
    <source>
        <dbReference type="ARBA" id="ARBA00022723"/>
    </source>
</evidence>
<feature type="binding site" evidence="15">
    <location>
        <position position="100"/>
    </location>
    <ligand>
        <name>Zn(2+)</name>
        <dbReference type="ChEBI" id="CHEBI:29105"/>
        <note>catalytic</note>
    </ligand>
</feature>
<dbReference type="InterPro" id="IPR004794">
    <property type="entry name" value="Eubact_RibD"/>
</dbReference>
<comment type="pathway">
    <text evidence="2 12">Cofactor biosynthesis; riboflavin biosynthesis; 5-amino-6-(D-ribitylamino)uracil from GTP: step 2/4.</text>
</comment>
<evidence type="ECO:0000256" key="4">
    <source>
        <dbReference type="ARBA" id="ARBA00005259"/>
    </source>
</evidence>
<keyword evidence="8 12" id="KW-0862">Zinc</keyword>
<evidence type="ECO:0000256" key="1">
    <source>
        <dbReference type="ARBA" id="ARBA00002151"/>
    </source>
</evidence>
<dbReference type="GO" id="GO:0008270">
    <property type="term" value="F:zinc ion binding"/>
    <property type="evidence" value="ECO:0007669"/>
    <property type="project" value="InterPro"/>
</dbReference>
<dbReference type="AlphaFoldDB" id="A0A2P7STG8"/>
<dbReference type="PROSITE" id="PS51747">
    <property type="entry name" value="CYT_DCMP_DEAMINASES_2"/>
    <property type="match status" value="1"/>
</dbReference>
<dbReference type="SUPFAM" id="SSF53927">
    <property type="entry name" value="Cytidine deaminase-like"/>
    <property type="match status" value="1"/>
</dbReference>
<comment type="function">
    <text evidence="1 12">Converts 2,5-diamino-6-(ribosylamino)-4(3h)-pyrimidinone 5'-phosphate into 5-amino-6-(ribosylamino)-2,4(1h,3h)-pyrimidinedione 5'-phosphate.</text>
</comment>
<evidence type="ECO:0000256" key="13">
    <source>
        <dbReference type="PIRSR" id="PIRSR006769-1"/>
    </source>
</evidence>
<dbReference type="PIRSF" id="PIRSF006769">
    <property type="entry name" value="RibD"/>
    <property type="match status" value="1"/>
</dbReference>
<keyword evidence="9 12" id="KW-0521">NADP</keyword>
<evidence type="ECO:0000256" key="2">
    <source>
        <dbReference type="ARBA" id="ARBA00004882"/>
    </source>
</evidence>
<feature type="binding site" evidence="14">
    <location>
        <position position="312"/>
    </location>
    <ligand>
        <name>substrate</name>
    </ligand>
</feature>
<feature type="binding site" evidence="14">
    <location>
        <position position="216"/>
    </location>
    <ligand>
        <name>NADP(+)</name>
        <dbReference type="ChEBI" id="CHEBI:58349"/>
    </ligand>
</feature>
<feature type="binding site" evidence="15">
    <location>
        <position position="66"/>
    </location>
    <ligand>
        <name>Zn(2+)</name>
        <dbReference type="ChEBI" id="CHEBI:29105"/>
        <note>catalytic</note>
    </ligand>
</feature>
<dbReference type="Gene3D" id="3.40.430.10">
    <property type="entry name" value="Dihydrofolate Reductase, subunit A"/>
    <property type="match status" value="1"/>
</dbReference>
<dbReference type="InterPro" id="IPR002125">
    <property type="entry name" value="CMP_dCMP_dom"/>
</dbReference>
<keyword evidence="6 12" id="KW-0686">Riboflavin biosynthesis</keyword>
<evidence type="ECO:0000313" key="17">
    <source>
        <dbReference type="EMBL" id="PSJ65741.1"/>
    </source>
</evidence>
<keyword evidence="10 12" id="KW-0560">Oxidoreductase</keyword>
<dbReference type="RefSeq" id="WP_106770283.1">
    <property type="nucleotide sequence ID" value="NZ_PXYK01000001.1"/>
</dbReference>
<evidence type="ECO:0000256" key="6">
    <source>
        <dbReference type="ARBA" id="ARBA00022619"/>
    </source>
</evidence>
<feature type="binding site" evidence="14">
    <location>
        <position position="170"/>
    </location>
    <ligand>
        <name>NADP(+)</name>
        <dbReference type="ChEBI" id="CHEBI:58349"/>
    </ligand>
</feature>
<evidence type="ECO:0000256" key="10">
    <source>
        <dbReference type="ARBA" id="ARBA00023002"/>
    </source>
</evidence>
<comment type="pathway">
    <text evidence="3 12">Cofactor biosynthesis; riboflavin biosynthesis; 5-amino-6-(D-ribitylamino)uracil from GTP: step 3/4.</text>
</comment>
<keyword evidence="11" id="KW-0511">Multifunctional enzyme</keyword>
<dbReference type="Pfam" id="PF01872">
    <property type="entry name" value="RibD_C"/>
    <property type="match status" value="1"/>
</dbReference>
<feature type="domain" description="CMP/dCMP-type deaminase" evidence="16">
    <location>
        <begin position="13"/>
        <end position="139"/>
    </location>
</feature>
<dbReference type="SUPFAM" id="SSF53597">
    <property type="entry name" value="Dihydrofolate reductase-like"/>
    <property type="match status" value="1"/>
</dbReference>
<protein>
    <recommendedName>
        <fullName evidence="12">Riboflavin biosynthesis protein RibD</fullName>
    </recommendedName>
    <domain>
        <recommendedName>
            <fullName evidence="12">Diaminohydroxyphosphoribosylaminopyrimidine deaminase</fullName>
            <shortName evidence="12">DRAP deaminase</shortName>
            <ecNumber evidence="12">3.5.4.26</ecNumber>
        </recommendedName>
        <alternativeName>
            <fullName evidence="12">Riboflavin-specific deaminase</fullName>
        </alternativeName>
    </domain>
    <domain>
        <recommendedName>
            <fullName evidence="12">5-amino-6-(5-phosphoribosylamino)uracil reductase</fullName>
            <ecNumber evidence="12">1.1.1.193</ecNumber>
        </recommendedName>
        <alternativeName>
            <fullName evidence="12">HTP reductase</fullName>
        </alternativeName>
    </domain>
</protein>
<dbReference type="InterPro" id="IPR050765">
    <property type="entry name" value="Riboflavin_Biosynth_HTPR"/>
</dbReference>
<dbReference type="Proteomes" id="UP000241229">
    <property type="component" value="Unassembled WGS sequence"/>
</dbReference>
<dbReference type="GO" id="GO:0009231">
    <property type="term" value="P:riboflavin biosynthetic process"/>
    <property type="evidence" value="ECO:0007669"/>
    <property type="project" value="UniProtKB-UniPathway"/>
</dbReference>
<sequence length="377" mass="39710">MPGASASVPPQADIDRRFMAAAIRLSLRHRGLTGENPSVGALIVRTDGAAPVIAGRGVTALGGRPHAELQALAEAGPAAQGATAYVTLEPCSHIGKSPPCADALVASGVARVVIAVLDPDKRVAGRGVSILDKAGIEVAHGCLESEARKAMAGFLSLKGRGRPFLTLKLAVSADGMIGRRGAGQVAITGETARRAVQMMRVEHEAIMVGVGTIVADDPLLTVRLAGLEKRSPVRVVVDPFARTPPEAKLFDEADRHSVLLLVSEKAQRRQVDALRDRRAAIRAVASDYRGRFDPREVLRSLGVMGLKSILLEGGAETARQFLAAGMVDRIALFVGSTTVGGDGIPSPVTERTVPAGFTVAEESRFGMDRLIEYERMD</sequence>
<dbReference type="InterPro" id="IPR024072">
    <property type="entry name" value="DHFR-like_dom_sf"/>
</dbReference>
<evidence type="ECO:0000259" key="16">
    <source>
        <dbReference type="PROSITE" id="PS51747"/>
    </source>
</evidence>
<dbReference type="Gene3D" id="3.40.140.10">
    <property type="entry name" value="Cytidine Deaminase, domain 2"/>
    <property type="match status" value="1"/>
</dbReference>
<evidence type="ECO:0000256" key="9">
    <source>
        <dbReference type="ARBA" id="ARBA00022857"/>
    </source>
</evidence>
<feature type="active site" description="Proton donor" evidence="13">
    <location>
        <position position="68"/>
    </location>
</feature>
<feature type="binding site" evidence="14">
    <location>
        <position position="212"/>
    </location>
    <ligand>
        <name>NADP(+)</name>
        <dbReference type="ChEBI" id="CHEBI:58349"/>
    </ligand>
</feature>
<evidence type="ECO:0000256" key="15">
    <source>
        <dbReference type="PIRSR" id="PIRSR006769-3"/>
    </source>
</evidence>
<feature type="binding site" evidence="15">
    <location>
        <position position="91"/>
    </location>
    <ligand>
        <name>Zn(2+)</name>
        <dbReference type="ChEBI" id="CHEBI:29105"/>
        <note>catalytic</note>
    </ligand>
</feature>
<comment type="caution">
    <text evidence="17">The sequence shown here is derived from an EMBL/GenBank/DDBJ whole genome shotgun (WGS) entry which is preliminary data.</text>
</comment>